<name>A0AAW4WPE6_9FIRM</name>
<organism evidence="2 3">
    <name type="scientific">Roseburia amylophila</name>
    <dbReference type="NCBI Taxonomy" id="2981794"/>
    <lineage>
        <taxon>Bacteria</taxon>
        <taxon>Bacillati</taxon>
        <taxon>Bacillota</taxon>
        <taxon>Clostridia</taxon>
        <taxon>Lachnospirales</taxon>
        <taxon>Lachnospiraceae</taxon>
        <taxon>Roseburia</taxon>
    </lineage>
</organism>
<evidence type="ECO:0000313" key="3">
    <source>
        <dbReference type="Proteomes" id="UP001198893"/>
    </source>
</evidence>
<reference evidence="2" key="1">
    <citation type="submission" date="2021-10" db="EMBL/GenBank/DDBJ databases">
        <title>Anaerobic single-cell dispensing facilitates the cultivation of human gut bacteria.</title>
        <authorList>
            <person name="Afrizal A."/>
        </authorList>
    </citation>
    <scope>NUCLEOTIDE SEQUENCE</scope>
    <source>
        <strain evidence="2">CLA-AA-H204</strain>
    </source>
</reference>
<dbReference type="Proteomes" id="UP001198893">
    <property type="component" value="Unassembled WGS sequence"/>
</dbReference>
<protein>
    <recommendedName>
        <fullName evidence="4">Large polyvalent protein associated domain-containing protein</fullName>
    </recommendedName>
</protein>
<dbReference type="RefSeq" id="WP_227710285.1">
    <property type="nucleotide sequence ID" value="NZ_JAJEQW010000010.1"/>
</dbReference>
<accession>A0AAW4WPE6</accession>
<feature type="region of interest" description="Disordered" evidence="1">
    <location>
        <begin position="219"/>
        <end position="241"/>
    </location>
</feature>
<evidence type="ECO:0000313" key="2">
    <source>
        <dbReference type="EMBL" id="MCC2242529.1"/>
    </source>
</evidence>
<dbReference type="AlphaFoldDB" id="A0AAW4WPE6"/>
<evidence type="ECO:0000256" key="1">
    <source>
        <dbReference type="SAM" id="MobiDB-lite"/>
    </source>
</evidence>
<gene>
    <name evidence="2" type="ORF">LKD47_09500</name>
</gene>
<feature type="compositionally biased region" description="Basic residues" evidence="1">
    <location>
        <begin position="229"/>
        <end position="241"/>
    </location>
</feature>
<sequence length="241" mass="27947">MADKYNVVIEVVDTKEYISIELPQDEDSLQEQLKEYGINENTKVRLPFLNGKIENDEDMLIETDLWYVTDKTFSGMEGLNVLLSKSEELKNERVESYAMEHRDDINSPENLLNLLVQKEDIPYHEYTSDPDAGITRGTSANGKFGRTYLYENYKEMWRDINTIPCRTEKMIDYMSLETIGGAIAAAKGITVCENGYLEAEKLNLQKYSLTEIKEQFMERENKIEPKRPVQAHHQKMKSPKL</sequence>
<dbReference type="EMBL" id="JAJEQW010000010">
    <property type="protein sequence ID" value="MCC2242529.1"/>
    <property type="molecule type" value="Genomic_DNA"/>
</dbReference>
<comment type="caution">
    <text evidence="2">The sequence shown here is derived from an EMBL/GenBank/DDBJ whole genome shotgun (WGS) entry which is preliminary data.</text>
</comment>
<proteinExistence type="predicted"/>
<evidence type="ECO:0008006" key="4">
    <source>
        <dbReference type="Google" id="ProtNLM"/>
    </source>
</evidence>